<organism evidence="1">
    <name type="scientific">Nicotiana tabacum</name>
    <name type="common">Common tobacco</name>
    <dbReference type="NCBI Taxonomy" id="4097"/>
    <lineage>
        <taxon>Eukaryota</taxon>
        <taxon>Viridiplantae</taxon>
        <taxon>Streptophyta</taxon>
        <taxon>Embryophyta</taxon>
        <taxon>Tracheophyta</taxon>
        <taxon>Spermatophyta</taxon>
        <taxon>Magnoliopsida</taxon>
        <taxon>eudicotyledons</taxon>
        <taxon>Gunneridae</taxon>
        <taxon>Pentapetalae</taxon>
        <taxon>asterids</taxon>
        <taxon>lamiids</taxon>
        <taxon>Solanales</taxon>
        <taxon>Solanaceae</taxon>
        <taxon>Nicotianoideae</taxon>
        <taxon>Nicotianeae</taxon>
        <taxon>Nicotiana</taxon>
    </lineage>
</organism>
<protein>
    <submittedName>
        <fullName evidence="1">Uncharacterized protein</fullName>
    </submittedName>
</protein>
<name>A0A1S3ZT07_TOBAC</name>
<dbReference type="InterPro" id="IPR043502">
    <property type="entry name" value="DNA/RNA_pol_sf"/>
</dbReference>
<gene>
    <name evidence="1" type="primary">LOC107790156</name>
</gene>
<dbReference type="KEGG" id="nta:107790156"/>
<dbReference type="Gene3D" id="3.30.70.270">
    <property type="match status" value="1"/>
</dbReference>
<dbReference type="OrthoDB" id="1749844at2759"/>
<dbReference type="SUPFAM" id="SSF56672">
    <property type="entry name" value="DNA/RNA polymerases"/>
    <property type="match status" value="1"/>
</dbReference>
<accession>A0A1S3ZT07</accession>
<evidence type="ECO:0000313" key="1">
    <source>
        <dbReference type="RefSeq" id="XP_016467546.1"/>
    </source>
</evidence>
<dbReference type="STRING" id="4097.A0A1S3ZT07"/>
<dbReference type="PaxDb" id="4097-A0A1S3ZT07"/>
<dbReference type="InterPro" id="IPR050951">
    <property type="entry name" value="Retrovirus_Pol_polyprotein"/>
</dbReference>
<dbReference type="RefSeq" id="XP_016467546.1">
    <property type="nucleotide sequence ID" value="XM_016612060.1"/>
</dbReference>
<dbReference type="InterPro" id="IPR043128">
    <property type="entry name" value="Rev_trsase/Diguanyl_cyclase"/>
</dbReference>
<reference evidence="1" key="1">
    <citation type="submission" date="2025-08" db="UniProtKB">
        <authorList>
            <consortium name="RefSeq"/>
        </authorList>
    </citation>
    <scope>IDENTIFICATION</scope>
</reference>
<dbReference type="PANTHER" id="PTHR37984:SF5">
    <property type="entry name" value="PROTEIN NYNRIN-LIKE"/>
    <property type="match status" value="1"/>
</dbReference>
<proteinExistence type="predicted"/>
<sequence length="109" mass="12054">MAENGCLSYLAFVRDVTADTTTIESVPVVRYFPHMFLADLPGMPPDRDIDYVEFFGNVVSSKGNKVDPKKVGAVQSWPGPSFATEIQSFLGLVGYYRHFVDGFSPSQLL</sequence>
<dbReference type="AlphaFoldDB" id="A0A1S3ZT07"/>
<dbReference type="PANTHER" id="PTHR37984">
    <property type="entry name" value="PROTEIN CBG26694"/>
    <property type="match status" value="1"/>
</dbReference>